<dbReference type="EMBL" id="VDMD01000001">
    <property type="protein sequence ID" value="TRM69537.1"/>
    <property type="molecule type" value="Genomic_DNA"/>
</dbReference>
<comment type="caution">
    <text evidence="1">The sequence shown here is derived from an EMBL/GenBank/DDBJ whole genome shotgun (WGS) entry which is preliminary data.</text>
</comment>
<keyword evidence="2" id="KW-1185">Reference proteome</keyword>
<dbReference type="Proteomes" id="UP000320762">
    <property type="component" value="Unassembled WGS sequence"/>
</dbReference>
<sequence length="283" mass="31783">MQTTTKIRIAHRYGKSVDMIAKQGYSMDCEIVQGVMLNEPAVTLNHTQSVRCLIDAVERDPSIQFGVKYLHFVAPSTKAERKSMMNALVALFCITRSAPARLTPRHARIHTHGAWSPKQKLVLDDLNIAEPSRLVTLLPRDHPLVPVVSRIVARVHAAGQPRPPTTRQEKLCDALKTIPARFKPRTKQAQMAQAHEMGLRRKAHLAQSSVDTPDMLRTPTHRDTGSLSRHNALQCKNTRQTRRALMRSMTKRWSAPTPVMEACRSARSYQTADIPLTSILKKA</sequence>
<accession>A0A550CXL9</accession>
<protein>
    <submittedName>
        <fullName evidence="1">Uncharacterized protein</fullName>
    </submittedName>
</protein>
<gene>
    <name evidence="1" type="ORF">BD626DRAFT_563276</name>
</gene>
<dbReference type="AlphaFoldDB" id="A0A550CXL9"/>
<evidence type="ECO:0000313" key="2">
    <source>
        <dbReference type="Proteomes" id="UP000320762"/>
    </source>
</evidence>
<name>A0A550CXL9_9AGAR</name>
<evidence type="ECO:0000313" key="1">
    <source>
        <dbReference type="EMBL" id="TRM69537.1"/>
    </source>
</evidence>
<proteinExistence type="predicted"/>
<reference evidence="1 2" key="1">
    <citation type="journal article" date="2019" name="New Phytol.">
        <title>Comparative genomics reveals unique wood-decay strategies and fruiting body development in the Schizophyllaceae.</title>
        <authorList>
            <person name="Almasi E."/>
            <person name="Sahu N."/>
            <person name="Krizsan K."/>
            <person name="Balint B."/>
            <person name="Kovacs G.M."/>
            <person name="Kiss B."/>
            <person name="Cseklye J."/>
            <person name="Drula E."/>
            <person name="Henrissat B."/>
            <person name="Nagy I."/>
            <person name="Chovatia M."/>
            <person name="Adam C."/>
            <person name="LaButti K."/>
            <person name="Lipzen A."/>
            <person name="Riley R."/>
            <person name="Grigoriev I.V."/>
            <person name="Nagy L.G."/>
        </authorList>
    </citation>
    <scope>NUCLEOTIDE SEQUENCE [LARGE SCALE GENOMIC DNA]</scope>
    <source>
        <strain evidence="1 2">NL-1724</strain>
    </source>
</reference>
<organism evidence="1 2">
    <name type="scientific">Schizophyllum amplum</name>
    <dbReference type="NCBI Taxonomy" id="97359"/>
    <lineage>
        <taxon>Eukaryota</taxon>
        <taxon>Fungi</taxon>
        <taxon>Dikarya</taxon>
        <taxon>Basidiomycota</taxon>
        <taxon>Agaricomycotina</taxon>
        <taxon>Agaricomycetes</taxon>
        <taxon>Agaricomycetidae</taxon>
        <taxon>Agaricales</taxon>
        <taxon>Schizophyllaceae</taxon>
        <taxon>Schizophyllum</taxon>
    </lineage>
</organism>